<name>A0A3B0S2I1_9ZZZZ</name>
<evidence type="ECO:0000313" key="1">
    <source>
        <dbReference type="EMBL" id="VAV94608.1"/>
    </source>
</evidence>
<dbReference type="AlphaFoldDB" id="A0A3B0S2I1"/>
<dbReference type="EMBL" id="UOED01000092">
    <property type="protein sequence ID" value="VAV94608.1"/>
    <property type="molecule type" value="Genomic_DNA"/>
</dbReference>
<proteinExistence type="predicted"/>
<sequence length="204" mass="23184">MFELESGNSDGNMGNDMVAGQARSFKKIRLARRKGRREQRRKKLDIIKGPRQDSAILERIYEGPTAETLAKLTPDPLMRFKKQNILNDQQIWAFRRIRRAVQIITDGTQMRLSRITGVVVQTSRVEGGAESDYEIRLKDHYCAWADQMMPAGLSLGPVLDVIIDELSLSAVDRKRGKRKGWAKTTLQAALDLYGSLPRPTDRDE</sequence>
<reference evidence="1" key="1">
    <citation type="submission" date="2018-06" db="EMBL/GenBank/DDBJ databases">
        <authorList>
            <person name="Zhirakovskaya E."/>
        </authorList>
    </citation>
    <scope>NUCLEOTIDE SEQUENCE</scope>
</reference>
<gene>
    <name evidence="1" type="ORF">MNBD_ALPHA02-694</name>
</gene>
<accession>A0A3B0S2I1</accession>
<protein>
    <submittedName>
        <fullName evidence="1">Uncharacterized protein</fullName>
    </submittedName>
</protein>
<organism evidence="1">
    <name type="scientific">hydrothermal vent metagenome</name>
    <dbReference type="NCBI Taxonomy" id="652676"/>
    <lineage>
        <taxon>unclassified sequences</taxon>
        <taxon>metagenomes</taxon>
        <taxon>ecological metagenomes</taxon>
    </lineage>
</organism>